<dbReference type="EMBL" id="CP015519">
    <property type="protein sequence ID" value="APG28044.1"/>
    <property type="molecule type" value="Genomic_DNA"/>
</dbReference>
<name>A0A1L3GQ46_9BACT</name>
<dbReference type="Proteomes" id="UP000182517">
    <property type="component" value="Chromosome"/>
</dbReference>
<gene>
    <name evidence="2" type="ORF">A7E78_09470</name>
</gene>
<dbReference type="KEGG" id="pef:A7E78_09470"/>
<protein>
    <recommendedName>
        <fullName evidence="1">Putative Se/S carrier protein-like domain-containing protein</fullName>
    </recommendedName>
</protein>
<dbReference type="OrthoDB" id="9811492at2"/>
<dbReference type="AlphaFoldDB" id="A0A1L3GQ46"/>
<evidence type="ECO:0000313" key="2">
    <source>
        <dbReference type="EMBL" id="APG28044.1"/>
    </source>
</evidence>
<sequence>MIADGDCIALFNSPTRVMKAEKHLRRAGLLCRLIPAPRQVADGCALALRFSASDQPAILKELAVANLSPRRLYVKQQGLLCAQELLSED</sequence>
<organism evidence="2 3">
    <name type="scientific">Syntrophotalea acetylenivorans</name>
    <dbReference type="NCBI Taxonomy" id="1842532"/>
    <lineage>
        <taxon>Bacteria</taxon>
        <taxon>Pseudomonadati</taxon>
        <taxon>Thermodesulfobacteriota</taxon>
        <taxon>Desulfuromonadia</taxon>
        <taxon>Desulfuromonadales</taxon>
        <taxon>Syntrophotaleaceae</taxon>
        <taxon>Syntrophotalea</taxon>
    </lineage>
</organism>
<dbReference type="STRING" id="1842532.A7E78_09470"/>
<reference evidence="2 3" key="1">
    <citation type="journal article" date="2017" name="Genome Announc.">
        <title>Complete Genome Sequences of Two Acetylene-Fermenting Pelobacter acetylenicus Strains.</title>
        <authorList>
            <person name="Sutton J.M."/>
            <person name="Baesman S.M."/>
            <person name="Fierst J.L."/>
            <person name="Poret-Peterson A.T."/>
            <person name="Oremland R.S."/>
            <person name="Dunlap D.S."/>
            <person name="Akob D.M."/>
        </authorList>
    </citation>
    <scope>NUCLEOTIDE SEQUENCE [LARGE SCALE GENOMIC DNA]</scope>
    <source>
        <strain evidence="2 3">SFB93</strain>
    </source>
</reference>
<dbReference type="InterPro" id="IPR021778">
    <property type="entry name" value="Se/S_carrier-like"/>
</dbReference>
<dbReference type="Pfam" id="PF11823">
    <property type="entry name" value="Se_S_carrier"/>
    <property type="match status" value="1"/>
</dbReference>
<keyword evidence="3" id="KW-1185">Reference proteome</keyword>
<accession>A0A1L3GQ46</accession>
<proteinExistence type="predicted"/>
<dbReference type="RefSeq" id="WP_072284004.1">
    <property type="nucleotide sequence ID" value="NZ_CP015519.1"/>
</dbReference>
<evidence type="ECO:0000259" key="1">
    <source>
        <dbReference type="Pfam" id="PF11823"/>
    </source>
</evidence>
<evidence type="ECO:0000313" key="3">
    <source>
        <dbReference type="Proteomes" id="UP000182517"/>
    </source>
</evidence>
<feature type="domain" description="Putative Se/S carrier protein-like" evidence="1">
    <location>
        <begin position="6"/>
        <end position="73"/>
    </location>
</feature>